<evidence type="ECO:0000256" key="1">
    <source>
        <dbReference type="ARBA" id="ARBA00022553"/>
    </source>
</evidence>
<dbReference type="SMART" id="SM00448">
    <property type="entry name" value="REC"/>
    <property type="match status" value="1"/>
</dbReference>
<dbReference type="EMBL" id="CP046268">
    <property type="protein sequence ID" value="QMV13557.1"/>
    <property type="molecule type" value="Genomic_DNA"/>
</dbReference>
<dbReference type="Gene3D" id="6.10.250.690">
    <property type="match status" value="1"/>
</dbReference>
<reference evidence="10 13" key="3">
    <citation type="journal article" date="2020" name="J. Nat. Prod.">
        <title>Genomics-Metabolomics Profiling Disclosed Marine Vibrio spartinae 3.6 as a Producer of a New Branched Side Chain Prodigiosin.</title>
        <authorList>
            <person name="Vitale G.A."/>
            <person name="Sciarretta M."/>
            <person name="Palma Esposito F."/>
            <person name="January G.G."/>
            <person name="Giaccio M."/>
            <person name="Bunk B."/>
            <person name="Sproer C."/>
            <person name="Bajerski F."/>
            <person name="Power D."/>
            <person name="Festa C."/>
            <person name="Monti M.C."/>
            <person name="D'Auria M.V."/>
            <person name="de Pascale D."/>
        </authorList>
    </citation>
    <scope>NUCLEOTIDE SEQUENCE [LARGE SCALE GENOMIC DNA]</scope>
    <source>
        <strain evidence="10 13">3.6</strain>
    </source>
</reference>
<dbReference type="GO" id="GO:0005829">
    <property type="term" value="C:cytosol"/>
    <property type="evidence" value="ECO:0007669"/>
    <property type="project" value="TreeGrafter"/>
</dbReference>
<evidence type="ECO:0000313" key="11">
    <source>
        <dbReference type="EMBL" id="SIO95788.1"/>
    </source>
</evidence>
<evidence type="ECO:0000313" key="12">
    <source>
        <dbReference type="Proteomes" id="UP000184774"/>
    </source>
</evidence>
<dbReference type="InterPro" id="IPR001867">
    <property type="entry name" value="OmpR/PhoB-type_DNA-bd"/>
</dbReference>
<feature type="domain" description="OmpR/PhoB-type" evidence="9">
    <location>
        <begin position="153"/>
        <end position="254"/>
    </location>
</feature>
<evidence type="ECO:0000313" key="13">
    <source>
        <dbReference type="Proteomes" id="UP000515264"/>
    </source>
</evidence>
<proteinExistence type="predicted"/>
<dbReference type="SUPFAM" id="SSF52172">
    <property type="entry name" value="CheY-like"/>
    <property type="match status" value="1"/>
</dbReference>
<evidence type="ECO:0000313" key="10">
    <source>
        <dbReference type="EMBL" id="QMV13557.1"/>
    </source>
</evidence>
<dbReference type="InterPro" id="IPR016032">
    <property type="entry name" value="Sig_transdc_resp-reg_C-effctor"/>
</dbReference>
<protein>
    <submittedName>
        <fullName evidence="11">Sensory transduction protein regX3</fullName>
    </submittedName>
</protein>
<feature type="modified residue" description="4-aspartylphosphate" evidence="6">
    <location>
        <position position="77"/>
    </location>
</feature>
<dbReference type="GO" id="GO:0006355">
    <property type="term" value="P:regulation of DNA-templated transcription"/>
    <property type="evidence" value="ECO:0007669"/>
    <property type="project" value="InterPro"/>
</dbReference>
<dbReference type="PANTHER" id="PTHR48111:SF59">
    <property type="entry name" value="TRANSCRIPTIONAL REGULATORY PROTEIN BAER"/>
    <property type="match status" value="1"/>
</dbReference>
<dbReference type="RefSeq" id="WP_074374266.1">
    <property type="nucleotide sequence ID" value="NZ_AP024907.1"/>
</dbReference>
<feature type="domain" description="Response regulatory" evidence="8">
    <location>
        <begin position="28"/>
        <end position="141"/>
    </location>
</feature>
<dbReference type="FunFam" id="3.40.50.2300:FF:000001">
    <property type="entry name" value="DNA-binding response regulator PhoB"/>
    <property type="match status" value="1"/>
</dbReference>
<dbReference type="Pfam" id="PF00072">
    <property type="entry name" value="Response_reg"/>
    <property type="match status" value="1"/>
</dbReference>
<keyword evidence="1 6" id="KW-0597">Phosphoprotein</keyword>
<keyword evidence="5" id="KW-0804">Transcription</keyword>
<dbReference type="Gene3D" id="3.40.50.2300">
    <property type="match status" value="1"/>
</dbReference>
<dbReference type="PANTHER" id="PTHR48111">
    <property type="entry name" value="REGULATOR OF RPOS"/>
    <property type="match status" value="1"/>
</dbReference>
<keyword evidence="13" id="KW-1185">Reference proteome</keyword>
<evidence type="ECO:0000259" key="8">
    <source>
        <dbReference type="PROSITE" id="PS50110"/>
    </source>
</evidence>
<dbReference type="CDD" id="cd17574">
    <property type="entry name" value="REC_OmpR"/>
    <property type="match status" value="1"/>
</dbReference>
<evidence type="ECO:0000256" key="2">
    <source>
        <dbReference type="ARBA" id="ARBA00023012"/>
    </source>
</evidence>
<dbReference type="CDD" id="cd00383">
    <property type="entry name" value="trans_reg_C"/>
    <property type="match status" value="1"/>
</dbReference>
<name>A0A1N6M8K3_9VIBR</name>
<dbReference type="PROSITE" id="PS51755">
    <property type="entry name" value="OMPR_PHOB"/>
    <property type="match status" value="1"/>
</dbReference>
<feature type="DNA-binding region" description="OmpR/PhoB-type" evidence="7">
    <location>
        <begin position="153"/>
        <end position="254"/>
    </location>
</feature>
<dbReference type="PROSITE" id="PS50110">
    <property type="entry name" value="RESPONSE_REGULATORY"/>
    <property type="match status" value="1"/>
</dbReference>
<keyword evidence="3" id="KW-0805">Transcription regulation</keyword>
<dbReference type="Proteomes" id="UP000184774">
    <property type="component" value="Unassembled WGS sequence"/>
</dbReference>
<accession>A0A1N6M8K3</accession>
<dbReference type="GO" id="GO:0032993">
    <property type="term" value="C:protein-DNA complex"/>
    <property type="evidence" value="ECO:0007669"/>
    <property type="project" value="TreeGrafter"/>
</dbReference>
<evidence type="ECO:0000256" key="7">
    <source>
        <dbReference type="PROSITE-ProRule" id="PRU01091"/>
    </source>
</evidence>
<keyword evidence="2" id="KW-0902">Two-component regulatory system</keyword>
<reference evidence="11 12" key="1">
    <citation type="submission" date="2016-12" db="EMBL/GenBank/DDBJ databases">
        <authorList>
            <person name="Song W.-J."/>
            <person name="Kurnit D.M."/>
        </authorList>
    </citation>
    <scope>NUCLEOTIDE SEQUENCE [LARGE SCALE GENOMIC DNA]</scope>
    <source>
        <strain evidence="11 12">CECT 9026</strain>
    </source>
</reference>
<evidence type="ECO:0000256" key="3">
    <source>
        <dbReference type="ARBA" id="ARBA00023015"/>
    </source>
</evidence>
<dbReference type="SMART" id="SM00862">
    <property type="entry name" value="Trans_reg_C"/>
    <property type="match status" value="1"/>
</dbReference>
<dbReference type="GO" id="GO:0000156">
    <property type="term" value="F:phosphorelay response regulator activity"/>
    <property type="evidence" value="ECO:0007669"/>
    <property type="project" value="TreeGrafter"/>
</dbReference>
<dbReference type="InterPro" id="IPR039420">
    <property type="entry name" value="WalR-like"/>
</dbReference>
<dbReference type="AlphaFoldDB" id="A0A1N6M8K3"/>
<dbReference type="Pfam" id="PF00486">
    <property type="entry name" value="Trans_reg_C"/>
    <property type="match status" value="1"/>
</dbReference>
<evidence type="ECO:0000259" key="9">
    <source>
        <dbReference type="PROSITE" id="PS51755"/>
    </source>
</evidence>
<dbReference type="SUPFAM" id="SSF46894">
    <property type="entry name" value="C-terminal effector domain of the bipartite response regulators"/>
    <property type="match status" value="1"/>
</dbReference>
<dbReference type="InterPro" id="IPR011006">
    <property type="entry name" value="CheY-like_superfamily"/>
</dbReference>
<evidence type="ECO:0000256" key="6">
    <source>
        <dbReference type="PROSITE-ProRule" id="PRU00169"/>
    </source>
</evidence>
<evidence type="ECO:0000256" key="5">
    <source>
        <dbReference type="ARBA" id="ARBA00023163"/>
    </source>
</evidence>
<evidence type="ECO:0000256" key="4">
    <source>
        <dbReference type="ARBA" id="ARBA00023125"/>
    </source>
</evidence>
<dbReference type="EMBL" id="FSSB01000021">
    <property type="protein sequence ID" value="SIO95788.1"/>
    <property type="molecule type" value="Genomic_DNA"/>
</dbReference>
<dbReference type="OrthoDB" id="9802426at2"/>
<dbReference type="Proteomes" id="UP000515264">
    <property type="component" value="Chromosome 1"/>
</dbReference>
<sequence length="256" mass="28891">MEMNDLRFDAQKWRADSEQDTGANHQALILIAEDEPEIADILAAYLARSGMRAVHATDGIKTLALHSSMKPDLILLDIQMPKMDGWKVLTELRQHSQTPVIMLTAMDQDVDKLVALRIGADDYVIKPFNPAEVVARVQAVLRRTMDSRQQHTQHILRVEPFEVDLESHAISINQDGQRHLLSLTLTEFKLLTHFIHSPKRVFTRGELLEACLPEGDTLERTVDSHISKLRKKLEVLGIHGIPAGVRGVGYRFRGES</sequence>
<reference evidence="10" key="2">
    <citation type="submission" date="2019-11" db="EMBL/GenBank/DDBJ databases">
        <authorList>
            <person name="January G."/>
            <person name="Bunk B."/>
        </authorList>
    </citation>
    <scope>NUCLEOTIDE SEQUENCE</scope>
    <source>
        <strain evidence="10">3.6</strain>
    </source>
</reference>
<keyword evidence="4 7" id="KW-0238">DNA-binding</keyword>
<dbReference type="InterPro" id="IPR036388">
    <property type="entry name" value="WH-like_DNA-bd_sf"/>
</dbReference>
<organism evidence="11 12">
    <name type="scientific">Vibrio spartinae</name>
    <dbReference type="NCBI Taxonomy" id="1918945"/>
    <lineage>
        <taxon>Bacteria</taxon>
        <taxon>Pseudomonadati</taxon>
        <taxon>Pseudomonadota</taxon>
        <taxon>Gammaproteobacteria</taxon>
        <taxon>Vibrionales</taxon>
        <taxon>Vibrionaceae</taxon>
        <taxon>Vibrio</taxon>
    </lineage>
</organism>
<dbReference type="GO" id="GO:0000976">
    <property type="term" value="F:transcription cis-regulatory region binding"/>
    <property type="evidence" value="ECO:0007669"/>
    <property type="project" value="TreeGrafter"/>
</dbReference>
<dbReference type="Gene3D" id="1.10.10.10">
    <property type="entry name" value="Winged helix-like DNA-binding domain superfamily/Winged helix DNA-binding domain"/>
    <property type="match status" value="1"/>
</dbReference>
<dbReference type="InterPro" id="IPR001789">
    <property type="entry name" value="Sig_transdc_resp-reg_receiver"/>
</dbReference>
<gene>
    <name evidence="11" type="primary">regX3</name>
    <name evidence="11" type="ORF">VSP9026_03540</name>
    <name evidence="10" type="ORF">Vspart_00795</name>
</gene>